<proteinExistence type="predicted"/>
<keyword evidence="9" id="KW-1185">Reference proteome</keyword>
<evidence type="ECO:0000256" key="2">
    <source>
        <dbReference type="ARBA" id="ARBA00022692"/>
    </source>
</evidence>
<name>A0ABR3IC82_LOXSC</name>
<keyword evidence="3 6" id="KW-1133">Transmembrane helix</keyword>
<comment type="caution">
    <text evidence="8">The sequence shown here is derived from an EMBL/GenBank/DDBJ whole genome shotgun (WGS) entry which is preliminary data.</text>
</comment>
<dbReference type="PANTHER" id="PTHR22776">
    <property type="entry name" value="MARVEL-CONTAINING POTENTIAL LIPID RAFT-ASSOCIATED PROTEIN"/>
    <property type="match status" value="1"/>
</dbReference>
<evidence type="ECO:0000313" key="8">
    <source>
        <dbReference type="EMBL" id="KAL0893850.1"/>
    </source>
</evidence>
<reference evidence="8 9" key="1">
    <citation type="submission" date="2024-06" db="EMBL/GenBank/DDBJ databases">
        <title>A chromosome-level genome assembly of beet webworm, Loxostege sticticalis.</title>
        <authorList>
            <person name="Zhang Y."/>
        </authorList>
    </citation>
    <scope>NUCLEOTIDE SEQUENCE [LARGE SCALE GENOMIC DNA]</scope>
    <source>
        <strain evidence="8">AQ026</strain>
        <tissue evidence="8">Whole body</tissue>
    </source>
</reference>
<feature type="domain" description="MARVEL" evidence="7">
    <location>
        <begin position="36"/>
        <end position="179"/>
    </location>
</feature>
<evidence type="ECO:0000313" key="9">
    <source>
        <dbReference type="Proteomes" id="UP001549920"/>
    </source>
</evidence>
<keyword evidence="2 5" id="KW-0812">Transmembrane</keyword>
<feature type="transmembrane region" description="Helical" evidence="6">
    <location>
        <begin position="109"/>
        <end position="135"/>
    </location>
</feature>
<dbReference type="PANTHER" id="PTHR22776:SF39">
    <property type="entry name" value="PROTEIN SINGLES BAR"/>
    <property type="match status" value="1"/>
</dbReference>
<evidence type="ECO:0000256" key="6">
    <source>
        <dbReference type="SAM" id="Phobius"/>
    </source>
</evidence>
<dbReference type="InterPro" id="IPR050578">
    <property type="entry name" value="MARVEL-CKLF_proteins"/>
</dbReference>
<comment type="subcellular location">
    <subcellularLocation>
        <location evidence="1">Membrane</location>
        <topology evidence="1">Multi-pass membrane protein</topology>
    </subcellularLocation>
</comment>
<sequence length="182" mass="19441">MTRGPTIVRVAPGGGGGARGIKCCCCRCCECFNLGYLTTQHGLIKLAEAMLGGLCQSLLVKYGMSEAGSMGSAFHGFLTTASACLLTTALLIACYVLSPNSQQLIGQSIFECLFNAVACFLYLSASSYMGVAVNIYLYPKYALVSMYSAYPAMTAVYYVGVVVGILHGVDAYISYKYHKGYR</sequence>
<evidence type="ECO:0000256" key="5">
    <source>
        <dbReference type="PROSITE-ProRule" id="PRU00581"/>
    </source>
</evidence>
<keyword evidence="4 5" id="KW-0472">Membrane</keyword>
<dbReference type="InterPro" id="IPR008253">
    <property type="entry name" value="Marvel"/>
</dbReference>
<protein>
    <recommendedName>
        <fullName evidence="7">MARVEL domain-containing protein</fullName>
    </recommendedName>
</protein>
<dbReference type="EMBL" id="JBEUOH010000005">
    <property type="protein sequence ID" value="KAL0893850.1"/>
    <property type="molecule type" value="Genomic_DNA"/>
</dbReference>
<feature type="transmembrane region" description="Helical" evidence="6">
    <location>
        <begin position="155"/>
        <end position="175"/>
    </location>
</feature>
<dbReference type="Proteomes" id="UP001549920">
    <property type="component" value="Unassembled WGS sequence"/>
</dbReference>
<organism evidence="8 9">
    <name type="scientific">Loxostege sticticalis</name>
    <name type="common">Beet webworm moth</name>
    <dbReference type="NCBI Taxonomy" id="481309"/>
    <lineage>
        <taxon>Eukaryota</taxon>
        <taxon>Metazoa</taxon>
        <taxon>Ecdysozoa</taxon>
        <taxon>Arthropoda</taxon>
        <taxon>Hexapoda</taxon>
        <taxon>Insecta</taxon>
        <taxon>Pterygota</taxon>
        <taxon>Neoptera</taxon>
        <taxon>Endopterygota</taxon>
        <taxon>Lepidoptera</taxon>
        <taxon>Glossata</taxon>
        <taxon>Ditrysia</taxon>
        <taxon>Pyraloidea</taxon>
        <taxon>Crambidae</taxon>
        <taxon>Pyraustinae</taxon>
        <taxon>Loxostege</taxon>
    </lineage>
</organism>
<evidence type="ECO:0000259" key="7">
    <source>
        <dbReference type="PROSITE" id="PS51225"/>
    </source>
</evidence>
<dbReference type="Pfam" id="PF01284">
    <property type="entry name" value="MARVEL"/>
    <property type="match status" value="1"/>
</dbReference>
<dbReference type="PROSITE" id="PS51225">
    <property type="entry name" value="MARVEL"/>
    <property type="match status" value="1"/>
</dbReference>
<accession>A0ABR3IC82</accession>
<feature type="transmembrane region" description="Helical" evidence="6">
    <location>
        <begin position="73"/>
        <end position="97"/>
    </location>
</feature>
<evidence type="ECO:0000256" key="4">
    <source>
        <dbReference type="ARBA" id="ARBA00023136"/>
    </source>
</evidence>
<evidence type="ECO:0000256" key="3">
    <source>
        <dbReference type="ARBA" id="ARBA00022989"/>
    </source>
</evidence>
<gene>
    <name evidence="8" type="ORF">ABMA27_013968</name>
</gene>
<evidence type="ECO:0000256" key="1">
    <source>
        <dbReference type="ARBA" id="ARBA00004141"/>
    </source>
</evidence>